<evidence type="ECO:0000313" key="2">
    <source>
        <dbReference type="Proteomes" id="UP000008909"/>
    </source>
</evidence>
<dbReference type="AlphaFoldDB" id="G7YQE1"/>
<proteinExistence type="predicted"/>
<keyword evidence="2" id="KW-1185">Reference proteome</keyword>
<reference evidence="1" key="1">
    <citation type="journal article" date="2011" name="Genome Biol.">
        <title>The draft genome of the carcinogenic human liver fluke Clonorchis sinensis.</title>
        <authorList>
            <person name="Wang X."/>
            <person name="Chen W."/>
            <person name="Huang Y."/>
            <person name="Sun J."/>
            <person name="Men J."/>
            <person name="Liu H."/>
            <person name="Luo F."/>
            <person name="Guo L."/>
            <person name="Lv X."/>
            <person name="Deng C."/>
            <person name="Zhou C."/>
            <person name="Fan Y."/>
            <person name="Li X."/>
            <person name="Huang L."/>
            <person name="Hu Y."/>
            <person name="Liang C."/>
            <person name="Hu X."/>
            <person name="Xu J."/>
            <person name="Yu X."/>
        </authorList>
    </citation>
    <scope>NUCLEOTIDE SEQUENCE [LARGE SCALE GENOMIC DNA]</scope>
    <source>
        <strain evidence="1">Henan</strain>
    </source>
</reference>
<sequence length="223" mass="25882">MSFGGELTNYFVMHSEKGSEDITRIDAKKDFGIWLSPNVSFSLYLQKSAQNAFAVLRIIRRTFSRITRTDFQVLYGAYIRPLLEYGNPVVYSGCTKDVILNERVQRSATKMVAGLKSVDYETYLAVLDRFPLEYRRLRGDLIPTHALFEQASANRFFTVDRARRGHDFFIRPDLRDQILQLEKEYYQKMEDDTTVRLLAGEHYDEANSSDEETPCMQSKVVKT</sequence>
<protein>
    <submittedName>
        <fullName evidence="1">Uncharacterized protein</fullName>
    </submittedName>
</protein>
<organism evidence="1 2">
    <name type="scientific">Clonorchis sinensis</name>
    <name type="common">Chinese liver fluke</name>
    <dbReference type="NCBI Taxonomy" id="79923"/>
    <lineage>
        <taxon>Eukaryota</taxon>
        <taxon>Metazoa</taxon>
        <taxon>Spiralia</taxon>
        <taxon>Lophotrochozoa</taxon>
        <taxon>Platyhelminthes</taxon>
        <taxon>Trematoda</taxon>
        <taxon>Digenea</taxon>
        <taxon>Opisthorchiida</taxon>
        <taxon>Opisthorchiata</taxon>
        <taxon>Opisthorchiidae</taxon>
        <taxon>Clonorchis</taxon>
    </lineage>
</organism>
<gene>
    <name evidence="1" type="ORF">CLF_107060</name>
</gene>
<evidence type="ECO:0000313" key="1">
    <source>
        <dbReference type="EMBL" id="GAA55171.1"/>
    </source>
</evidence>
<dbReference type="Proteomes" id="UP000008909">
    <property type="component" value="Unassembled WGS sequence"/>
</dbReference>
<accession>G7YQE1</accession>
<dbReference type="EMBL" id="DF143972">
    <property type="protein sequence ID" value="GAA55171.1"/>
    <property type="molecule type" value="Genomic_DNA"/>
</dbReference>
<reference key="2">
    <citation type="submission" date="2011-10" db="EMBL/GenBank/DDBJ databases">
        <title>The genome and transcriptome sequence of Clonorchis sinensis provide insights into the carcinogenic liver fluke.</title>
        <authorList>
            <person name="Wang X."/>
            <person name="Huang Y."/>
            <person name="Chen W."/>
            <person name="Liu H."/>
            <person name="Guo L."/>
            <person name="Chen Y."/>
            <person name="Luo F."/>
            <person name="Zhou W."/>
            <person name="Sun J."/>
            <person name="Mao Q."/>
            <person name="Liang P."/>
            <person name="Zhou C."/>
            <person name="Tian Y."/>
            <person name="Men J."/>
            <person name="Lv X."/>
            <person name="Huang L."/>
            <person name="Zhou J."/>
            <person name="Hu Y."/>
            <person name="Li R."/>
            <person name="Zhang F."/>
            <person name="Lei H."/>
            <person name="Li X."/>
            <person name="Hu X."/>
            <person name="Liang C."/>
            <person name="Xu J."/>
            <person name="Wu Z."/>
            <person name="Yu X."/>
        </authorList>
    </citation>
    <scope>NUCLEOTIDE SEQUENCE</scope>
    <source>
        <strain>Henan</strain>
    </source>
</reference>
<name>G7YQE1_CLOSI</name>